<name>A0A0H5CA32_CYBJN</name>
<evidence type="ECO:0000313" key="2">
    <source>
        <dbReference type="Proteomes" id="UP000038830"/>
    </source>
</evidence>
<accession>A0A0H5CA32</accession>
<dbReference type="EMBL" id="CDQK01000007">
    <property type="protein sequence ID" value="CEP25007.1"/>
    <property type="molecule type" value="Genomic_DNA"/>
</dbReference>
<dbReference type="AlphaFoldDB" id="A0A0H5CA32"/>
<evidence type="ECO:0000313" key="1">
    <source>
        <dbReference type="EMBL" id="CEP25007.1"/>
    </source>
</evidence>
<dbReference type="GO" id="GO:0000973">
    <property type="term" value="P:post-transcriptional tethering of RNA polymerase II gene DNA at nuclear periphery"/>
    <property type="evidence" value="ECO:0007669"/>
    <property type="project" value="TreeGrafter"/>
</dbReference>
<organism evidence="1 2">
    <name type="scientific">Cyberlindnera jadinii (strain ATCC 18201 / CBS 1600 / BCRC 20928 / JCM 3617 / NBRC 0987 / NRRL Y-1542)</name>
    <name type="common">Torula yeast</name>
    <name type="synonym">Candida utilis</name>
    <dbReference type="NCBI Taxonomy" id="983966"/>
    <lineage>
        <taxon>Eukaryota</taxon>
        <taxon>Fungi</taxon>
        <taxon>Dikarya</taxon>
        <taxon>Ascomycota</taxon>
        <taxon>Saccharomycotina</taxon>
        <taxon>Saccharomycetes</taxon>
        <taxon>Phaffomycetales</taxon>
        <taxon>Phaffomycetaceae</taxon>
        <taxon>Cyberlindnera</taxon>
    </lineage>
</organism>
<protein>
    <submittedName>
        <fullName evidence="1">THP1 protein</fullName>
    </submittedName>
</protein>
<proteinExistence type="predicted"/>
<dbReference type="GO" id="GO:0003723">
    <property type="term" value="F:RNA binding"/>
    <property type="evidence" value="ECO:0007669"/>
    <property type="project" value="InterPro"/>
</dbReference>
<dbReference type="PANTHER" id="PTHR12732:SF8">
    <property type="entry name" value="NUCLEAR MRNA EXPORT PROTEIN THP1"/>
    <property type="match status" value="1"/>
</dbReference>
<reference evidence="2" key="1">
    <citation type="journal article" date="2015" name="J. Biotechnol.">
        <title>The structure of the Cyberlindnera jadinii genome and its relation to Candida utilis analyzed by the occurrence of single nucleotide polymorphisms.</title>
        <authorList>
            <person name="Rupp O."/>
            <person name="Brinkrolf K."/>
            <person name="Buerth C."/>
            <person name="Kunigo M."/>
            <person name="Schneider J."/>
            <person name="Jaenicke S."/>
            <person name="Goesmann A."/>
            <person name="Puehler A."/>
            <person name="Jaeger K.-E."/>
            <person name="Ernst J.F."/>
        </authorList>
    </citation>
    <scope>NUCLEOTIDE SEQUENCE [LARGE SCALE GENOMIC DNA]</scope>
    <source>
        <strain evidence="2">ATCC 18201 / CBS 1600 / BCRC 20928 / JCM 3617 / NBRC 0987 / NRRL Y-1542</strain>
    </source>
</reference>
<dbReference type="GO" id="GO:0006368">
    <property type="term" value="P:transcription elongation by RNA polymerase II"/>
    <property type="evidence" value="ECO:0007669"/>
    <property type="project" value="TreeGrafter"/>
</dbReference>
<dbReference type="InterPro" id="IPR036388">
    <property type="entry name" value="WH-like_DNA-bd_sf"/>
</dbReference>
<dbReference type="Proteomes" id="UP000038830">
    <property type="component" value="Unassembled WGS sequence"/>
</dbReference>
<dbReference type="InterPro" id="IPR045114">
    <property type="entry name" value="Csn12-like"/>
</dbReference>
<gene>
    <name evidence="1" type="primary">THP1</name>
    <name evidence="1" type="ORF">BN1211_5986</name>
</gene>
<dbReference type="Gene3D" id="1.10.10.10">
    <property type="entry name" value="Winged helix-like DNA-binding domain superfamily/Winged helix DNA-binding domain"/>
    <property type="match status" value="1"/>
</dbReference>
<dbReference type="GO" id="GO:0016973">
    <property type="term" value="P:poly(A)+ mRNA export from nucleus"/>
    <property type="evidence" value="ECO:0007669"/>
    <property type="project" value="TreeGrafter"/>
</dbReference>
<dbReference type="GO" id="GO:0003690">
    <property type="term" value="F:double-stranded DNA binding"/>
    <property type="evidence" value="ECO:0007669"/>
    <property type="project" value="InterPro"/>
</dbReference>
<dbReference type="GO" id="GO:0070390">
    <property type="term" value="C:transcription export complex 2"/>
    <property type="evidence" value="ECO:0007669"/>
    <property type="project" value="TreeGrafter"/>
</dbReference>
<dbReference type="SMART" id="SM00753">
    <property type="entry name" value="PAM"/>
    <property type="match status" value="1"/>
</dbReference>
<sequence length="436" mass="50155">MDALLSNLRTNDPKVLCDLLSVDLRSHSYQIASVQSSLRSVDASQIKSHVEQYHLNDDWSSFEPLVVSYLLLCKDVDPWSILQSHDLYLSFFNALSMAFMNSQYGESLCPLFQETVGHIIPMVKRVDLVLNRLDGKKNKRLVFVSTVLSRVFNHLRALKGSPRKKELIIFIVNHLNSVYFTIGNPLLCANIFANVNLLELKFQRFPMSQQVQYRYILARYYIIKNQLSKAHHHLSWSFRHCLKGSTNLIRILRYLVPVSMLIGKNPSKQVLMRFPELQAMYGPLVIHSINGNQFEFQRHLFLNQHYFKARGLLVLLSQRSRILLFRNLALKVFQTCDVNRLPYAKLQVAFAKSLRTSAEQSSTFGNQALYQTLNEPVDLAFVQNVCCSLIENDMVKGNVVASSRLVILSKSNPFPSVYANYTSKYGINGNEKWMDY</sequence>
<dbReference type="PANTHER" id="PTHR12732">
    <property type="entry name" value="UNCHARACTERIZED PROTEASOME COMPONENT REGION PCI-CONTAINING"/>
    <property type="match status" value="1"/>
</dbReference>